<keyword evidence="6" id="KW-0645">Protease</keyword>
<dbReference type="OrthoDB" id="5290098at2"/>
<dbReference type="Pfam" id="PF01734">
    <property type="entry name" value="Patatin"/>
    <property type="match status" value="1"/>
</dbReference>
<dbReference type="InterPro" id="IPR050301">
    <property type="entry name" value="NTE"/>
</dbReference>
<evidence type="ECO:0000256" key="3">
    <source>
        <dbReference type="ARBA" id="ARBA00023098"/>
    </source>
</evidence>
<dbReference type="EMBL" id="SRMF01000003">
    <property type="protein sequence ID" value="TGG93210.1"/>
    <property type="molecule type" value="Genomic_DNA"/>
</dbReference>
<sequence length="308" mass="33704">MPTVALTLGSGGARGLAHIGVIQWLEEHDFEIVAVAGSSIGALVGGIYAAGKLPVYRDWVCSLGRGNVLRMLDLSFSRAGLFKGEKIIAHLSSMIGDTLIEDLPIPYTAVATDINRERPVWLNEGSLFKAIRSSIAVPTVFTPQFHQGRWLVDGGLVDPVPVAATRHVPADLNLAVNLNHPTQDLKLPFERPEGDPEPLGNSLKNGGGQQWFSGILDSIRSLHKGVPEEENSLNMVDVLFRSFDIMQAQITESRLAAYRPDIVINLERAEGGFFDYDKADQLIRTGYRLAEEALGHHLPRARISRDEA</sequence>
<dbReference type="PROSITE" id="PS51635">
    <property type="entry name" value="PNPLA"/>
    <property type="match status" value="1"/>
</dbReference>
<evidence type="ECO:0000259" key="5">
    <source>
        <dbReference type="PROSITE" id="PS51635"/>
    </source>
</evidence>
<dbReference type="InterPro" id="IPR016035">
    <property type="entry name" value="Acyl_Trfase/lysoPLipase"/>
</dbReference>
<evidence type="ECO:0000313" key="6">
    <source>
        <dbReference type="EMBL" id="TGG93210.1"/>
    </source>
</evidence>
<feature type="short sequence motif" description="GXSXG" evidence="4">
    <location>
        <begin position="37"/>
        <end position="41"/>
    </location>
</feature>
<evidence type="ECO:0000256" key="1">
    <source>
        <dbReference type="ARBA" id="ARBA00022801"/>
    </source>
</evidence>
<organism evidence="6 7">
    <name type="scientific">Natronospirillum operosum</name>
    <dbReference type="NCBI Taxonomy" id="2759953"/>
    <lineage>
        <taxon>Bacteria</taxon>
        <taxon>Pseudomonadati</taxon>
        <taxon>Pseudomonadota</taxon>
        <taxon>Gammaproteobacteria</taxon>
        <taxon>Oceanospirillales</taxon>
        <taxon>Natronospirillaceae</taxon>
        <taxon>Natronospirillum</taxon>
    </lineage>
</organism>
<feature type="domain" description="PNPLA" evidence="5">
    <location>
        <begin position="6"/>
        <end position="166"/>
    </location>
</feature>
<dbReference type="RefSeq" id="WP_135482920.1">
    <property type="nucleotide sequence ID" value="NZ_SRMF01000003.1"/>
</dbReference>
<dbReference type="SUPFAM" id="SSF52151">
    <property type="entry name" value="FabD/lysophospholipase-like"/>
    <property type="match status" value="1"/>
</dbReference>
<gene>
    <name evidence="6" type="ORF">E4656_09110</name>
</gene>
<dbReference type="GO" id="GO:0006508">
    <property type="term" value="P:proteolysis"/>
    <property type="evidence" value="ECO:0007669"/>
    <property type="project" value="UniProtKB-KW"/>
</dbReference>
<name>A0A4Z0WFE0_9GAMM</name>
<evidence type="ECO:0000256" key="4">
    <source>
        <dbReference type="PROSITE-ProRule" id="PRU01161"/>
    </source>
</evidence>
<comment type="caution">
    <text evidence="4">Lacks conserved residue(s) required for the propagation of feature annotation.</text>
</comment>
<dbReference type="GO" id="GO:0008233">
    <property type="term" value="F:peptidase activity"/>
    <property type="evidence" value="ECO:0007669"/>
    <property type="project" value="UniProtKB-KW"/>
</dbReference>
<dbReference type="Proteomes" id="UP000297475">
    <property type="component" value="Unassembled WGS sequence"/>
</dbReference>
<dbReference type="GO" id="GO:0016042">
    <property type="term" value="P:lipid catabolic process"/>
    <property type="evidence" value="ECO:0007669"/>
    <property type="project" value="UniProtKB-UniRule"/>
</dbReference>
<protein>
    <submittedName>
        <fullName evidence="6">Serine protease</fullName>
    </submittedName>
</protein>
<comment type="caution">
    <text evidence="6">The sequence shown here is derived from an EMBL/GenBank/DDBJ whole genome shotgun (WGS) entry which is preliminary data.</text>
</comment>
<keyword evidence="7" id="KW-1185">Reference proteome</keyword>
<feature type="active site" description="Proton acceptor" evidence="4">
    <location>
        <position position="153"/>
    </location>
</feature>
<dbReference type="Gene3D" id="3.40.1090.10">
    <property type="entry name" value="Cytosolic phospholipase A2 catalytic domain"/>
    <property type="match status" value="2"/>
</dbReference>
<dbReference type="PANTHER" id="PTHR14226:SF76">
    <property type="entry name" value="NTE FAMILY PROTEIN RSSA"/>
    <property type="match status" value="1"/>
</dbReference>
<keyword evidence="2 4" id="KW-0442">Lipid degradation</keyword>
<feature type="short sequence motif" description="DGA/G" evidence="4">
    <location>
        <begin position="153"/>
        <end position="155"/>
    </location>
</feature>
<accession>A0A4Z0WFE0</accession>
<proteinExistence type="predicted"/>
<dbReference type="InterPro" id="IPR002641">
    <property type="entry name" value="PNPLA_dom"/>
</dbReference>
<dbReference type="AlphaFoldDB" id="A0A4Z0WFE0"/>
<dbReference type="PANTHER" id="PTHR14226">
    <property type="entry name" value="NEUROPATHY TARGET ESTERASE/SWISS CHEESE D.MELANOGASTER"/>
    <property type="match status" value="1"/>
</dbReference>
<evidence type="ECO:0000313" key="7">
    <source>
        <dbReference type="Proteomes" id="UP000297475"/>
    </source>
</evidence>
<evidence type="ECO:0000256" key="2">
    <source>
        <dbReference type="ARBA" id="ARBA00022963"/>
    </source>
</evidence>
<feature type="active site" description="Nucleophile" evidence="4">
    <location>
        <position position="39"/>
    </location>
</feature>
<keyword evidence="1 4" id="KW-0378">Hydrolase</keyword>
<reference evidence="6 7" key="1">
    <citation type="submission" date="2019-04" db="EMBL/GenBank/DDBJ databases">
        <title>Natronospirillum operosus gen. nov., sp. nov., a haloalkaliphilic satellite isolated from decaying biomass of laboratory culture of cyanobacterium Geitlerinema sp. and proposal of Natronospirillaceae fam. nov. and Saccharospirillaceae fam. nov.</title>
        <authorList>
            <person name="Kevbrin V."/>
            <person name="Boltyanskaya Y."/>
            <person name="Koziaeva V."/>
            <person name="Grouzdev D.S."/>
            <person name="Park M."/>
            <person name="Cho J."/>
        </authorList>
    </citation>
    <scope>NUCLEOTIDE SEQUENCE [LARGE SCALE GENOMIC DNA]</scope>
    <source>
        <strain evidence="6 7">G-116</strain>
    </source>
</reference>
<keyword evidence="3 4" id="KW-0443">Lipid metabolism</keyword>